<dbReference type="PANTHER" id="PTHR30622">
    <property type="entry name" value="UNDECAPRENYL-DIPHOSPHATASE"/>
    <property type="match status" value="1"/>
</dbReference>
<accession>A0A1G1WDI5</accession>
<comment type="miscellaneous">
    <text evidence="14">Bacitracin is thought to be involved in the inhibition of peptidoglycan synthesis by sequestering undecaprenyl diphosphate, thereby reducing the pool of lipid carrier available.</text>
</comment>
<organism evidence="15 16">
    <name type="scientific">Candidatus Woykebacteria bacterium RBG_16_44_10</name>
    <dbReference type="NCBI Taxonomy" id="1802597"/>
    <lineage>
        <taxon>Bacteria</taxon>
        <taxon>Candidatus Woykeibacteriota</taxon>
    </lineage>
</organism>
<dbReference type="EC" id="3.6.1.27" evidence="3 14"/>
<feature type="transmembrane region" description="Helical" evidence="14">
    <location>
        <begin position="120"/>
        <end position="139"/>
    </location>
</feature>
<evidence type="ECO:0000256" key="10">
    <source>
        <dbReference type="ARBA" id="ARBA00023251"/>
    </source>
</evidence>
<evidence type="ECO:0000256" key="14">
    <source>
        <dbReference type="HAMAP-Rule" id="MF_01006"/>
    </source>
</evidence>
<keyword evidence="14" id="KW-0133">Cell shape</keyword>
<evidence type="ECO:0000256" key="3">
    <source>
        <dbReference type="ARBA" id="ARBA00012374"/>
    </source>
</evidence>
<feature type="transmembrane region" description="Helical" evidence="14">
    <location>
        <begin position="191"/>
        <end position="211"/>
    </location>
</feature>
<dbReference type="InterPro" id="IPR003824">
    <property type="entry name" value="UppP"/>
</dbReference>
<dbReference type="GO" id="GO:0005886">
    <property type="term" value="C:plasma membrane"/>
    <property type="evidence" value="ECO:0007669"/>
    <property type="project" value="UniProtKB-SubCell"/>
</dbReference>
<evidence type="ECO:0000256" key="6">
    <source>
        <dbReference type="ARBA" id="ARBA00022692"/>
    </source>
</evidence>
<dbReference type="GO" id="GO:0009252">
    <property type="term" value="P:peptidoglycan biosynthetic process"/>
    <property type="evidence" value="ECO:0007669"/>
    <property type="project" value="UniProtKB-KW"/>
</dbReference>
<keyword evidence="8 14" id="KW-1133">Transmembrane helix</keyword>
<name>A0A1G1WDI5_9BACT</name>
<sequence length="285" mass="30783">MTSFLQAAILGIVQGLSEFLPISSSGHLIVIPKLFGWQGVVDSLSFDVALHAGSTAAVVGFFWQDWVKMVSSFLKSIGGGKEKVLSDSNSKLLLLLVFGSIPAALVGFLFQDFIETNVRSALLVGAMLVIFGLVLWGVDKISGQKRKLDDIGWWDTLLVGVAQAVALIPGVSRSGVTITAARWASLNRESAVRFSFLLSTPAIVGATLLTFKDYLPAMQGIALQAGLKDGSENGFSVLFVGFITAAISGWLAIKFLLSFVQKHNFNIFVTYRIAFGLFLIIWAFR</sequence>
<evidence type="ECO:0000256" key="1">
    <source>
        <dbReference type="ARBA" id="ARBA00004651"/>
    </source>
</evidence>
<dbReference type="Proteomes" id="UP000177588">
    <property type="component" value="Unassembled WGS sequence"/>
</dbReference>
<evidence type="ECO:0000256" key="8">
    <source>
        <dbReference type="ARBA" id="ARBA00022989"/>
    </source>
</evidence>
<evidence type="ECO:0000313" key="16">
    <source>
        <dbReference type="Proteomes" id="UP000177588"/>
    </source>
</evidence>
<proteinExistence type="inferred from homology"/>
<dbReference type="PANTHER" id="PTHR30622:SF4">
    <property type="entry name" value="UNDECAPRENYL-DIPHOSPHATASE"/>
    <property type="match status" value="1"/>
</dbReference>
<protein>
    <recommendedName>
        <fullName evidence="4 14">Undecaprenyl-diphosphatase</fullName>
        <ecNumber evidence="3 14">3.6.1.27</ecNumber>
    </recommendedName>
    <alternativeName>
        <fullName evidence="12 14">Bacitracin resistance protein</fullName>
    </alternativeName>
    <alternativeName>
        <fullName evidence="11 14">Undecaprenyl pyrophosphate phosphatase</fullName>
    </alternativeName>
</protein>
<comment type="catalytic activity">
    <reaction evidence="13 14">
        <text>di-trans,octa-cis-undecaprenyl diphosphate + H2O = di-trans,octa-cis-undecaprenyl phosphate + phosphate + H(+)</text>
        <dbReference type="Rhea" id="RHEA:28094"/>
        <dbReference type="ChEBI" id="CHEBI:15377"/>
        <dbReference type="ChEBI" id="CHEBI:15378"/>
        <dbReference type="ChEBI" id="CHEBI:43474"/>
        <dbReference type="ChEBI" id="CHEBI:58405"/>
        <dbReference type="ChEBI" id="CHEBI:60392"/>
        <dbReference type="EC" id="3.6.1.27"/>
    </reaction>
</comment>
<dbReference type="AlphaFoldDB" id="A0A1G1WDI5"/>
<dbReference type="GO" id="GO:0046677">
    <property type="term" value="P:response to antibiotic"/>
    <property type="evidence" value="ECO:0007669"/>
    <property type="project" value="UniProtKB-UniRule"/>
</dbReference>
<dbReference type="GO" id="GO:0050380">
    <property type="term" value="F:undecaprenyl-diphosphatase activity"/>
    <property type="evidence" value="ECO:0007669"/>
    <property type="project" value="UniProtKB-UniRule"/>
</dbReference>
<dbReference type="EMBL" id="MHCT01000031">
    <property type="protein sequence ID" value="OGY25347.1"/>
    <property type="molecule type" value="Genomic_DNA"/>
</dbReference>
<evidence type="ECO:0000256" key="12">
    <source>
        <dbReference type="ARBA" id="ARBA00032932"/>
    </source>
</evidence>
<feature type="transmembrane region" description="Helical" evidence="14">
    <location>
        <begin position="232"/>
        <end position="253"/>
    </location>
</feature>
<evidence type="ECO:0000256" key="11">
    <source>
        <dbReference type="ARBA" id="ARBA00032707"/>
    </source>
</evidence>
<keyword evidence="9 14" id="KW-0472">Membrane</keyword>
<evidence type="ECO:0000256" key="7">
    <source>
        <dbReference type="ARBA" id="ARBA00022801"/>
    </source>
</evidence>
<dbReference type="GO" id="GO:0008360">
    <property type="term" value="P:regulation of cell shape"/>
    <property type="evidence" value="ECO:0007669"/>
    <property type="project" value="UniProtKB-KW"/>
</dbReference>
<keyword evidence="14" id="KW-0961">Cell wall biogenesis/degradation</keyword>
<keyword evidence="10 14" id="KW-0046">Antibiotic resistance</keyword>
<dbReference type="HAMAP" id="MF_01006">
    <property type="entry name" value="Undec_diphosphatase"/>
    <property type="match status" value="1"/>
</dbReference>
<keyword evidence="7 14" id="KW-0378">Hydrolase</keyword>
<gene>
    <name evidence="14" type="primary">uppP</name>
    <name evidence="15" type="ORF">A2Z24_00735</name>
</gene>
<comment type="function">
    <text evidence="14">Catalyzes the dephosphorylation of undecaprenyl diphosphate (UPP). Confers resistance to bacitracin.</text>
</comment>
<feature type="transmembrane region" description="Helical" evidence="14">
    <location>
        <begin position="92"/>
        <end position="114"/>
    </location>
</feature>
<comment type="similarity">
    <text evidence="2 14">Belongs to the UppP family.</text>
</comment>
<evidence type="ECO:0000256" key="4">
    <source>
        <dbReference type="ARBA" id="ARBA00021581"/>
    </source>
</evidence>
<dbReference type="GO" id="GO:0071555">
    <property type="term" value="P:cell wall organization"/>
    <property type="evidence" value="ECO:0007669"/>
    <property type="project" value="UniProtKB-KW"/>
</dbReference>
<comment type="caution">
    <text evidence="15">The sequence shown here is derived from an EMBL/GenBank/DDBJ whole genome shotgun (WGS) entry which is preliminary data.</text>
</comment>
<evidence type="ECO:0000256" key="5">
    <source>
        <dbReference type="ARBA" id="ARBA00022475"/>
    </source>
</evidence>
<evidence type="ECO:0000256" key="13">
    <source>
        <dbReference type="ARBA" id="ARBA00047594"/>
    </source>
</evidence>
<keyword evidence="5 14" id="KW-1003">Cell membrane</keyword>
<dbReference type="Pfam" id="PF02673">
    <property type="entry name" value="BacA"/>
    <property type="match status" value="1"/>
</dbReference>
<comment type="subcellular location">
    <subcellularLocation>
        <location evidence="1 14">Cell membrane</location>
        <topology evidence="1 14">Multi-pass membrane protein</topology>
    </subcellularLocation>
</comment>
<keyword evidence="6 14" id="KW-0812">Transmembrane</keyword>
<keyword evidence="14" id="KW-0573">Peptidoglycan synthesis</keyword>
<evidence type="ECO:0000256" key="2">
    <source>
        <dbReference type="ARBA" id="ARBA00010621"/>
    </source>
</evidence>
<reference evidence="15 16" key="1">
    <citation type="journal article" date="2016" name="Nat. Commun.">
        <title>Thousands of microbial genomes shed light on interconnected biogeochemical processes in an aquifer system.</title>
        <authorList>
            <person name="Anantharaman K."/>
            <person name="Brown C.T."/>
            <person name="Hug L.A."/>
            <person name="Sharon I."/>
            <person name="Castelle C.J."/>
            <person name="Probst A.J."/>
            <person name="Thomas B.C."/>
            <person name="Singh A."/>
            <person name="Wilkins M.J."/>
            <person name="Karaoz U."/>
            <person name="Brodie E.L."/>
            <person name="Williams K.H."/>
            <person name="Hubbard S.S."/>
            <person name="Banfield J.F."/>
        </authorList>
    </citation>
    <scope>NUCLEOTIDE SEQUENCE [LARGE SCALE GENOMIC DNA]</scope>
</reference>
<evidence type="ECO:0000256" key="9">
    <source>
        <dbReference type="ARBA" id="ARBA00023136"/>
    </source>
</evidence>
<evidence type="ECO:0000313" key="15">
    <source>
        <dbReference type="EMBL" id="OGY25347.1"/>
    </source>
</evidence>
<dbReference type="STRING" id="1802597.A2Z24_00735"/>
<feature type="transmembrane region" description="Helical" evidence="14">
    <location>
        <begin position="265"/>
        <end position="284"/>
    </location>
</feature>